<dbReference type="Pfam" id="PF00245">
    <property type="entry name" value="Alk_phosphatase"/>
    <property type="match status" value="2"/>
</dbReference>
<keyword evidence="4" id="KW-1185">Reference proteome</keyword>
<dbReference type="GO" id="GO:0046872">
    <property type="term" value="F:metal ion binding"/>
    <property type="evidence" value="ECO:0007669"/>
    <property type="project" value="UniProtKB-KW"/>
</dbReference>
<feature type="binding site" evidence="2">
    <location>
        <position position="386"/>
    </location>
    <ligand>
        <name>Mg(2+)</name>
        <dbReference type="ChEBI" id="CHEBI:18420"/>
    </ligand>
</feature>
<feature type="active site" description="Phosphoserine intermediate" evidence="1">
    <location>
        <position position="333"/>
    </location>
</feature>
<organism evidence="3 4">
    <name type="scientific">Pinibacter aurantiacus</name>
    <dbReference type="NCBI Taxonomy" id="2851599"/>
    <lineage>
        <taxon>Bacteria</taxon>
        <taxon>Pseudomonadati</taxon>
        <taxon>Bacteroidota</taxon>
        <taxon>Chitinophagia</taxon>
        <taxon>Chitinophagales</taxon>
        <taxon>Chitinophagaceae</taxon>
        <taxon>Pinibacter</taxon>
    </lineage>
</organism>
<feature type="binding site" evidence="2">
    <location>
        <position position="542"/>
    </location>
    <ligand>
        <name>Zn(2+)</name>
        <dbReference type="ChEBI" id="CHEBI:29105"/>
        <label>2</label>
    </ligand>
</feature>
<proteinExistence type="predicted"/>
<name>A0A9E2W6V1_9BACT</name>
<dbReference type="GO" id="GO:0004035">
    <property type="term" value="F:alkaline phosphatase activity"/>
    <property type="evidence" value="ECO:0007669"/>
    <property type="project" value="UniProtKB-EC"/>
</dbReference>
<protein>
    <submittedName>
        <fullName evidence="3">Alkaline phosphatase</fullName>
        <ecNumber evidence="3">3.1.3.1</ecNumber>
    </submittedName>
</protein>
<keyword evidence="2" id="KW-0460">Magnesium</keyword>
<keyword evidence="2" id="KW-0479">Metal-binding</keyword>
<dbReference type="Proteomes" id="UP000812270">
    <property type="component" value="Unassembled WGS sequence"/>
</dbReference>
<dbReference type="InterPro" id="IPR039559">
    <property type="entry name" value="AIM6_PI-PLC-like_dom"/>
</dbReference>
<accession>A0A9E2W6V1</accession>
<feature type="binding site" evidence="2">
    <location>
        <position position="384"/>
    </location>
    <ligand>
        <name>Mg(2+)</name>
        <dbReference type="ChEBI" id="CHEBI:18420"/>
    </ligand>
</feature>
<feature type="binding site" evidence="2">
    <location>
        <position position="500"/>
    </location>
    <ligand>
        <name>Zn(2+)</name>
        <dbReference type="ChEBI" id="CHEBI:29105"/>
        <label>2</label>
    </ligand>
</feature>
<dbReference type="Pfam" id="PF13653">
    <property type="entry name" value="GDPD_2"/>
    <property type="match status" value="1"/>
</dbReference>
<dbReference type="EC" id="3.1.3.1" evidence="3"/>
<feature type="binding site" evidence="2">
    <location>
        <position position="504"/>
    </location>
    <ligand>
        <name>Zn(2+)</name>
        <dbReference type="ChEBI" id="CHEBI:29105"/>
        <label>2</label>
    </ligand>
</feature>
<dbReference type="CDD" id="cd16012">
    <property type="entry name" value="ALP"/>
    <property type="match status" value="1"/>
</dbReference>
<sequence length="606" mass="66945">MKKIVLFIALFGFEKSFAQPVNYGTGNAHSHNDYMNAVPFWAAYNAGFGSIEADIFLKDGQLIVAHDQEGVKLNRTLEDLYLKPLLSCIRKNDQHVYADHSKNLQMLIDIKTEAVPTLAKLVSVLQQYPELISNKNLKWVISGNRPNQEAFSSYPEFILFDGELSKKYSDAALKKVALFSDDLRNYTMWKGSKSSIPGGEMQKMKDAIKYAHDLQRPIRFWDAPDSLNAWYQFMDLQVDYINTDRINDLSSFLNKLSSTTYTSQVSNHQYQPTYKNDGLDKPVKNVILLIGDGTGLAQLYAGYTANKAALNIFKMQSIGLSKTSSYDNFVTDSAPGATSISSGEKTKNRYVGVDHTGAALPLIPMYLAKKNIKTGIVTSGDITDATPADFYAHRSDRDSSAAIFGDLAQSPVQLIMGAGNKSFNASIRKDLNDHQFNITSSMDSIRNGEKSKWVVLDQKASLSILNGRNNWLPEAFKRTLQLLSANKDGFFIMTEGAQIDHGGHANNLPYVATEVIDFDEVVGRALQFADSNGETLVIVTADHETGGLSLLDGDYSKGNISGQFATGHHTAIPVPVFAYGPQSQLFRGVYENTAMFGKILKAFGIN</sequence>
<feature type="binding site" evidence="2">
    <location>
        <position position="543"/>
    </location>
    <ligand>
        <name>Zn(2+)</name>
        <dbReference type="ChEBI" id="CHEBI:29105"/>
        <label>2</label>
    </ligand>
</feature>
<dbReference type="EMBL" id="JAHSPG010000001">
    <property type="protein sequence ID" value="MBV4355696.1"/>
    <property type="molecule type" value="Genomic_DNA"/>
</dbReference>
<comment type="cofactor">
    <cofactor evidence="2">
        <name>Zn(2+)</name>
        <dbReference type="ChEBI" id="CHEBI:29105"/>
    </cofactor>
    <text evidence="2">Binds 2 Zn(2+) ions.</text>
</comment>
<dbReference type="AlphaFoldDB" id="A0A9E2W6V1"/>
<comment type="caution">
    <text evidence="3">The sequence shown here is derived from an EMBL/GenBank/DDBJ whole genome shotgun (WGS) entry which is preliminary data.</text>
</comment>
<keyword evidence="3" id="KW-0378">Hydrolase</keyword>
<reference evidence="3" key="1">
    <citation type="submission" date="2021-06" db="EMBL/GenBank/DDBJ databases">
        <authorList>
            <person name="Huq M.A."/>
        </authorList>
    </citation>
    <scope>NUCLEOTIDE SEQUENCE</scope>
    <source>
        <strain evidence="3">MAH-26</strain>
    </source>
</reference>
<dbReference type="SMART" id="SM00098">
    <property type="entry name" value="alkPPc"/>
    <property type="match status" value="1"/>
</dbReference>
<feature type="binding site" evidence="2">
    <location>
        <position position="495"/>
    </location>
    <ligand>
        <name>Mg(2+)</name>
        <dbReference type="ChEBI" id="CHEBI:18420"/>
    </ligand>
</feature>
<dbReference type="InterPro" id="IPR001952">
    <property type="entry name" value="Alkaline_phosphatase"/>
</dbReference>
<gene>
    <name evidence="3" type="ORF">KTO63_00960</name>
</gene>
<dbReference type="PANTHER" id="PTHR11596">
    <property type="entry name" value="ALKALINE PHOSPHATASE"/>
    <property type="match status" value="1"/>
</dbReference>
<comment type="cofactor">
    <cofactor evidence="2">
        <name>Mg(2+)</name>
        <dbReference type="ChEBI" id="CHEBI:18420"/>
    </cofactor>
    <text evidence="2">Binds 1 Mg(2+) ion.</text>
</comment>
<dbReference type="RefSeq" id="WP_217789243.1">
    <property type="nucleotide sequence ID" value="NZ_JAHSPG010000001.1"/>
</dbReference>
<evidence type="ECO:0000313" key="3">
    <source>
        <dbReference type="EMBL" id="MBV4355696.1"/>
    </source>
</evidence>
<dbReference type="CDD" id="cd08577">
    <property type="entry name" value="PI-PLCc_GDPD_SF_unchar3"/>
    <property type="match status" value="1"/>
</dbReference>
<evidence type="ECO:0000313" key="4">
    <source>
        <dbReference type="Proteomes" id="UP000812270"/>
    </source>
</evidence>
<keyword evidence="2" id="KW-0862">Zinc</keyword>
<evidence type="ECO:0000256" key="1">
    <source>
        <dbReference type="PIRSR" id="PIRSR601952-1"/>
    </source>
</evidence>
<dbReference type="PANTHER" id="PTHR11596:SF5">
    <property type="entry name" value="ALKALINE PHOSPHATASE"/>
    <property type="match status" value="1"/>
</dbReference>
<feature type="binding site" evidence="2">
    <location>
        <position position="292"/>
    </location>
    <ligand>
        <name>Mg(2+)</name>
        <dbReference type="ChEBI" id="CHEBI:18420"/>
    </ligand>
</feature>
<evidence type="ECO:0000256" key="2">
    <source>
        <dbReference type="PIRSR" id="PIRSR601952-2"/>
    </source>
</evidence>
<feature type="binding site" evidence="2">
    <location>
        <position position="292"/>
    </location>
    <ligand>
        <name>Zn(2+)</name>
        <dbReference type="ChEBI" id="CHEBI:29105"/>
        <label>2</label>
    </ligand>
</feature>